<sequence length="142" mass="16475">MRYSIVFLWCVCFISCNTIKKDEVKKVDEALVMYEFSEMALLMEEMYKTNENLKKKIINKEDIGEFSDKFLNIHSAVLTDPKDRNSSFEIFSKAFIENQQAVFTASENEVKEQFNIMVNACVACHKTTCLGPIPRIKKLLIK</sequence>
<evidence type="ECO:0000313" key="1">
    <source>
        <dbReference type="EMBL" id="REE80610.1"/>
    </source>
</evidence>
<proteinExistence type="predicted"/>
<reference evidence="1 2" key="1">
    <citation type="submission" date="2018-08" db="EMBL/GenBank/DDBJ databases">
        <title>Genomic Encyclopedia of Type Strains, Phase III (KMG-III): the genomes of soil and plant-associated and newly described type strains.</title>
        <authorList>
            <person name="Whitman W."/>
        </authorList>
    </citation>
    <scope>NUCLEOTIDE SEQUENCE [LARGE SCALE GENOMIC DNA]</scope>
    <source>
        <strain evidence="1 2">325-5</strain>
    </source>
</reference>
<keyword evidence="2" id="KW-1185">Reference proteome</keyword>
<dbReference type="AlphaFoldDB" id="A0A3D9RL57"/>
<gene>
    <name evidence="1" type="ORF">BX611_2259</name>
</gene>
<dbReference type="RefSeq" id="WP_115881210.1">
    <property type="nucleotide sequence ID" value="NZ_QTTQ01000011.1"/>
</dbReference>
<dbReference type="Proteomes" id="UP000256429">
    <property type="component" value="Unassembled WGS sequence"/>
</dbReference>
<dbReference type="GO" id="GO:0005506">
    <property type="term" value="F:iron ion binding"/>
    <property type="evidence" value="ECO:0007669"/>
    <property type="project" value="InterPro"/>
</dbReference>
<dbReference type="GO" id="GO:0022900">
    <property type="term" value="P:electron transport chain"/>
    <property type="evidence" value="ECO:0007669"/>
    <property type="project" value="InterPro"/>
</dbReference>
<evidence type="ECO:0000313" key="2">
    <source>
        <dbReference type="Proteomes" id="UP000256429"/>
    </source>
</evidence>
<dbReference type="GO" id="GO:0020037">
    <property type="term" value="F:heme binding"/>
    <property type="evidence" value="ECO:0007669"/>
    <property type="project" value="InterPro"/>
</dbReference>
<organism evidence="1 2">
    <name type="scientific">Lutibacter oceani</name>
    <dbReference type="NCBI Taxonomy" id="1853311"/>
    <lineage>
        <taxon>Bacteria</taxon>
        <taxon>Pseudomonadati</taxon>
        <taxon>Bacteroidota</taxon>
        <taxon>Flavobacteriia</taxon>
        <taxon>Flavobacteriales</taxon>
        <taxon>Flavobacteriaceae</taxon>
        <taxon>Lutibacter</taxon>
    </lineage>
</organism>
<dbReference type="OrthoDB" id="982229at2"/>
<dbReference type="GO" id="GO:0009055">
    <property type="term" value="F:electron transfer activity"/>
    <property type="evidence" value="ECO:0007669"/>
    <property type="project" value="InterPro"/>
</dbReference>
<accession>A0A3D9RL57</accession>
<name>A0A3D9RL57_9FLAO</name>
<protein>
    <recommendedName>
        <fullName evidence="3">Cytochrome c</fullName>
    </recommendedName>
</protein>
<evidence type="ECO:0008006" key="3">
    <source>
        <dbReference type="Google" id="ProtNLM"/>
    </source>
</evidence>
<dbReference type="SUPFAM" id="SSF47175">
    <property type="entry name" value="Cytochromes"/>
    <property type="match status" value="1"/>
</dbReference>
<dbReference type="EMBL" id="QTTQ01000011">
    <property type="protein sequence ID" value="REE80610.1"/>
    <property type="molecule type" value="Genomic_DNA"/>
</dbReference>
<dbReference type="InterPro" id="IPR010980">
    <property type="entry name" value="Cyt_c/b562"/>
</dbReference>
<comment type="caution">
    <text evidence="1">The sequence shown here is derived from an EMBL/GenBank/DDBJ whole genome shotgun (WGS) entry which is preliminary data.</text>
</comment>